<keyword evidence="11 13" id="KW-0472">Membrane</keyword>
<dbReference type="STRING" id="690567.155"/>
<evidence type="ECO:0000256" key="4">
    <source>
        <dbReference type="ARBA" id="ARBA00022475"/>
    </source>
</evidence>
<feature type="transmembrane region" description="Helical" evidence="13">
    <location>
        <begin position="70"/>
        <end position="90"/>
    </location>
</feature>
<keyword evidence="3" id="KW-0813">Transport</keyword>
<gene>
    <name evidence="14" type="ORF">155</name>
</gene>
<organism evidence="14 15">
    <name type="scientific">Syntrophomonas zehnderi OL-4</name>
    <dbReference type="NCBI Taxonomy" id="690567"/>
    <lineage>
        <taxon>Bacteria</taxon>
        <taxon>Bacillati</taxon>
        <taxon>Bacillota</taxon>
        <taxon>Clostridia</taxon>
        <taxon>Eubacteriales</taxon>
        <taxon>Syntrophomonadaceae</taxon>
        <taxon>Syntrophomonas</taxon>
    </lineage>
</organism>
<evidence type="ECO:0000256" key="5">
    <source>
        <dbReference type="ARBA" id="ARBA00022519"/>
    </source>
</evidence>
<keyword evidence="9 13" id="KW-1133">Transmembrane helix</keyword>
<comment type="subcellular location">
    <subcellularLocation>
        <location evidence="1">Cell inner membrane</location>
        <topology evidence="1">Multi-pass membrane protein</topology>
    </subcellularLocation>
</comment>
<evidence type="ECO:0000256" key="2">
    <source>
        <dbReference type="ARBA" id="ARBA00009137"/>
    </source>
</evidence>
<keyword evidence="10" id="KW-0406">Ion transport</keyword>
<protein>
    <submittedName>
        <fullName evidence="14">Cation transporter</fullName>
    </submittedName>
</protein>
<dbReference type="OrthoDB" id="9810952at2"/>
<evidence type="ECO:0000256" key="8">
    <source>
        <dbReference type="ARBA" id="ARBA00022958"/>
    </source>
</evidence>
<evidence type="ECO:0000256" key="10">
    <source>
        <dbReference type="ARBA" id="ARBA00023065"/>
    </source>
</evidence>
<dbReference type="EMBL" id="CGIH01000004">
    <property type="protein sequence ID" value="CFW99596.1"/>
    <property type="molecule type" value="Genomic_DNA"/>
</dbReference>
<feature type="binding site" evidence="12">
    <location>
        <position position="434"/>
    </location>
    <ligand>
        <name>K(+)</name>
        <dbReference type="ChEBI" id="CHEBI:29103"/>
    </ligand>
</feature>
<keyword evidence="7 13" id="KW-0812">Transmembrane</keyword>
<evidence type="ECO:0000256" key="1">
    <source>
        <dbReference type="ARBA" id="ARBA00004429"/>
    </source>
</evidence>
<evidence type="ECO:0000256" key="11">
    <source>
        <dbReference type="ARBA" id="ARBA00023136"/>
    </source>
</evidence>
<feature type="binding site" evidence="12">
    <location>
        <position position="111"/>
    </location>
    <ligand>
        <name>K(+)</name>
        <dbReference type="ChEBI" id="CHEBI:29103"/>
    </ligand>
</feature>
<dbReference type="GO" id="GO:0015379">
    <property type="term" value="F:potassium:chloride symporter activity"/>
    <property type="evidence" value="ECO:0007669"/>
    <property type="project" value="InterPro"/>
</dbReference>
<keyword evidence="4" id="KW-1003">Cell membrane</keyword>
<dbReference type="RefSeq" id="WP_052729504.1">
    <property type="nucleotide sequence ID" value="NZ_CGIH01000004.1"/>
</dbReference>
<evidence type="ECO:0000313" key="15">
    <source>
        <dbReference type="Proteomes" id="UP000045545"/>
    </source>
</evidence>
<feature type="transmembrane region" description="Helical" evidence="13">
    <location>
        <begin position="235"/>
        <end position="253"/>
    </location>
</feature>
<evidence type="ECO:0000256" key="12">
    <source>
        <dbReference type="PIRSR" id="PIRSR006247-1"/>
    </source>
</evidence>
<feature type="transmembrane region" description="Helical" evidence="13">
    <location>
        <begin position="36"/>
        <end position="58"/>
    </location>
</feature>
<keyword evidence="8 12" id="KW-0630">Potassium</keyword>
<dbReference type="NCBIfam" id="TIGR00933">
    <property type="entry name" value="2a38"/>
    <property type="match status" value="1"/>
</dbReference>
<sequence length="484" mass="53297">MIRLRVLLSNLGRMTVIIGISMLTCLIWTLSYRENITGGIILSAGITIAVGLILVYAFKNQDSLNYKEGFAVVTLGWLLASIFGALPYMLTGYLPTFADAWFESMSGFTTTGASVITDVEALPKGLLFWRSLTQWLGGIGIIALFVAIISNIGVRANQLFKAEVPGPVSDKISPRIRETAKTLWKTYAVLSLACLLTLWALGMNFFDALCHTFTTLSTGGFSTKNSSIAFYSSPFIQWAIIIFMFIGGTNFGLHYITYKKRRLTTYTKDSEFRLYTAIVVVATLLIAINLGDDGGFLKGFEESIRIGCFQVVSIVTSTGFATTDYNLWPSQAGIILLLMMFVGGCAGSTGGGIKPGRYLIIMQRTVIELRKMIHPQAIMPQRFRGRVLNDNLIINVFQFFFLYILVVVVGTVVMCWLGMDFLSGLTASVTCMGNIGPGFGQVGPTSNFAMVPALGKYVLSFEMLIGRLEIYPLLVMLLPTFWHE</sequence>
<dbReference type="AlphaFoldDB" id="A0A0E3W2G9"/>
<dbReference type="Proteomes" id="UP000045545">
    <property type="component" value="Unassembled WGS sequence"/>
</dbReference>
<dbReference type="InterPro" id="IPR004772">
    <property type="entry name" value="TrkH"/>
</dbReference>
<evidence type="ECO:0000256" key="7">
    <source>
        <dbReference type="ARBA" id="ARBA00022692"/>
    </source>
</evidence>
<feature type="binding site" evidence="12">
    <location>
        <position position="110"/>
    </location>
    <ligand>
        <name>K(+)</name>
        <dbReference type="ChEBI" id="CHEBI:29103"/>
    </ligand>
</feature>
<reference evidence="14 15" key="1">
    <citation type="submission" date="2015-03" db="EMBL/GenBank/DDBJ databases">
        <authorList>
            <person name="Murphy D."/>
        </authorList>
    </citation>
    <scope>NUCLEOTIDE SEQUENCE [LARGE SCALE GENOMIC DNA]</scope>
    <source>
        <strain evidence="14 15">OL-4</strain>
    </source>
</reference>
<dbReference type="GO" id="GO:0046872">
    <property type="term" value="F:metal ion binding"/>
    <property type="evidence" value="ECO:0007669"/>
    <property type="project" value="UniProtKB-KW"/>
</dbReference>
<keyword evidence="15" id="KW-1185">Reference proteome</keyword>
<evidence type="ECO:0000256" key="6">
    <source>
        <dbReference type="ARBA" id="ARBA00022538"/>
    </source>
</evidence>
<dbReference type="InterPro" id="IPR003445">
    <property type="entry name" value="Cat_transpt"/>
</dbReference>
<comment type="similarity">
    <text evidence="2">Belongs to the TrkH potassium transport family.</text>
</comment>
<feature type="transmembrane region" description="Helical" evidence="13">
    <location>
        <begin position="187"/>
        <end position="206"/>
    </location>
</feature>
<accession>A0A0E3W2G9</accession>
<feature type="transmembrane region" description="Helical" evidence="13">
    <location>
        <begin position="274"/>
        <end position="291"/>
    </location>
</feature>
<proteinExistence type="inferred from homology"/>
<feature type="transmembrane region" description="Helical" evidence="13">
    <location>
        <begin position="132"/>
        <end position="154"/>
    </location>
</feature>
<dbReference type="PIRSF" id="PIRSF006247">
    <property type="entry name" value="TrkH"/>
    <property type="match status" value="1"/>
</dbReference>
<keyword evidence="12" id="KW-0479">Metal-binding</keyword>
<feature type="binding site" evidence="12">
    <location>
        <position position="219"/>
    </location>
    <ligand>
        <name>K(+)</name>
        <dbReference type="ChEBI" id="CHEBI:29103"/>
    </ligand>
</feature>
<dbReference type="GO" id="GO:0005886">
    <property type="term" value="C:plasma membrane"/>
    <property type="evidence" value="ECO:0007669"/>
    <property type="project" value="UniProtKB-SubCell"/>
</dbReference>
<evidence type="ECO:0000256" key="13">
    <source>
        <dbReference type="SAM" id="Phobius"/>
    </source>
</evidence>
<feature type="transmembrane region" description="Helical" evidence="13">
    <location>
        <begin position="392"/>
        <end position="419"/>
    </location>
</feature>
<name>A0A0E3W2G9_9FIRM</name>
<feature type="binding site" evidence="12">
    <location>
        <position position="318"/>
    </location>
    <ligand>
        <name>K(+)</name>
        <dbReference type="ChEBI" id="CHEBI:29103"/>
    </ligand>
</feature>
<feature type="transmembrane region" description="Helical" evidence="13">
    <location>
        <begin position="332"/>
        <end position="353"/>
    </location>
</feature>
<dbReference type="Pfam" id="PF02386">
    <property type="entry name" value="TrkH"/>
    <property type="match status" value="1"/>
</dbReference>
<evidence type="ECO:0000313" key="14">
    <source>
        <dbReference type="EMBL" id="CFW99596.1"/>
    </source>
</evidence>
<keyword evidence="6" id="KW-0633">Potassium transport</keyword>
<keyword evidence="5" id="KW-0997">Cell inner membrane</keyword>
<evidence type="ECO:0000256" key="3">
    <source>
        <dbReference type="ARBA" id="ARBA00022448"/>
    </source>
</evidence>
<dbReference type="PANTHER" id="PTHR32024:SF2">
    <property type="entry name" value="TRK SYSTEM POTASSIUM UPTAKE PROTEIN TRKG-RELATED"/>
    <property type="match status" value="1"/>
</dbReference>
<evidence type="ECO:0000256" key="9">
    <source>
        <dbReference type="ARBA" id="ARBA00022989"/>
    </source>
</evidence>
<feature type="transmembrane region" description="Helical" evidence="13">
    <location>
        <begin position="12"/>
        <end position="30"/>
    </location>
</feature>
<dbReference type="PANTHER" id="PTHR32024">
    <property type="entry name" value="TRK SYSTEM POTASSIUM UPTAKE PROTEIN TRKG-RELATED"/>
    <property type="match status" value="1"/>
</dbReference>